<protein>
    <submittedName>
        <fullName evidence="1">Uncharacterized protein</fullName>
    </submittedName>
</protein>
<sequence length="44" mass="5240">MASSRCHYSMGYLAHKPYHEEILKAIQEYHESIPDPTEWSQDYP</sequence>
<comment type="caution">
    <text evidence="1">The sequence shown here is derived from an EMBL/GenBank/DDBJ whole genome shotgun (WGS) entry which is preliminary data.</text>
</comment>
<dbReference type="AlphaFoldDB" id="A0A7J9IM32"/>
<evidence type="ECO:0000313" key="2">
    <source>
        <dbReference type="Proteomes" id="UP000593575"/>
    </source>
</evidence>
<evidence type="ECO:0000313" key="1">
    <source>
        <dbReference type="EMBL" id="MBA0823199.1"/>
    </source>
</evidence>
<accession>A0A7J9IM32</accession>
<name>A0A7J9IM32_9ROSI</name>
<reference evidence="1 2" key="1">
    <citation type="journal article" date="2019" name="Genome Biol. Evol.">
        <title>Insights into the evolution of the New World diploid cottons (Gossypium, subgenus Houzingenia) based on genome sequencing.</title>
        <authorList>
            <person name="Grover C.E."/>
            <person name="Arick M.A. 2nd"/>
            <person name="Thrash A."/>
            <person name="Conover J.L."/>
            <person name="Sanders W.S."/>
            <person name="Peterson D.G."/>
            <person name="Frelichowski J.E."/>
            <person name="Scheffler J.A."/>
            <person name="Scheffler B.E."/>
            <person name="Wendel J.F."/>
        </authorList>
    </citation>
    <scope>NUCLEOTIDE SEQUENCE [LARGE SCALE GENOMIC DNA]</scope>
    <source>
        <strain evidence="1">6</strain>
        <tissue evidence="1">Leaf</tissue>
    </source>
</reference>
<proteinExistence type="predicted"/>
<organism evidence="1 2">
    <name type="scientific">Gossypium armourianum</name>
    <dbReference type="NCBI Taxonomy" id="34283"/>
    <lineage>
        <taxon>Eukaryota</taxon>
        <taxon>Viridiplantae</taxon>
        <taxon>Streptophyta</taxon>
        <taxon>Embryophyta</taxon>
        <taxon>Tracheophyta</taxon>
        <taxon>Spermatophyta</taxon>
        <taxon>Magnoliopsida</taxon>
        <taxon>eudicotyledons</taxon>
        <taxon>Gunneridae</taxon>
        <taxon>Pentapetalae</taxon>
        <taxon>rosids</taxon>
        <taxon>malvids</taxon>
        <taxon>Malvales</taxon>
        <taxon>Malvaceae</taxon>
        <taxon>Malvoideae</taxon>
        <taxon>Gossypium</taxon>
    </lineage>
</organism>
<gene>
    <name evidence="1" type="ORF">Goarm_019946</name>
</gene>
<dbReference type="EMBL" id="JABFAE010000002">
    <property type="protein sequence ID" value="MBA0823199.1"/>
    <property type="molecule type" value="Genomic_DNA"/>
</dbReference>
<dbReference type="Proteomes" id="UP000593575">
    <property type="component" value="Unassembled WGS sequence"/>
</dbReference>
<keyword evidence="2" id="KW-1185">Reference proteome</keyword>